<keyword evidence="2" id="KW-1185">Reference proteome</keyword>
<sequence>MTELERARYRKIIEALLTNPSNEAAFQEAGISHAKGYALLRNPEFMDELRLVANHTYDATMNRLSGAAGKAFEVLLQCMDSKNDNVRARAVLGYFTLMSNPKLTHNDAEIQELREAIQMFTETVKRLPPSVRQAFKETMDAVQGNRKSTS</sequence>
<evidence type="ECO:0008006" key="3">
    <source>
        <dbReference type="Google" id="ProtNLM"/>
    </source>
</evidence>
<comment type="caution">
    <text evidence="1">The sequence shown here is derived from an EMBL/GenBank/DDBJ whole genome shotgun (WGS) entry which is preliminary data.</text>
</comment>
<protein>
    <recommendedName>
        <fullName evidence="3">HEAT repeat domain-containing protein</fullName>
    </recommendedName>
</protein>
<reference evidence="1 2" key="1">
    <citation type="journal article" date="2024" name="Int. J. Mol. Sci.">
        <title>Exploration of Alicyclobacillus spp. Genome in Search of Antibiotic Resistance.</title>
        <authorList>
            <person name="Bucka-Kolendo J."/>
            <person name="Kiousi D.E."/>
            <person name="Dekowska A."/>
            <person name="Mikolajczuk-Szczyrba A."/>
            <person name="Karadedos D.M."/>
            <person name="Michael P."/>
            <person name="Galanis A."/>
            <person name="Sokolowska B."/>
        </authorList>
    </citation>
    <scope>NUCLEOTIDE SEQUENCE [LARGE SCALE GENOMIC DNA]</scope>
    <source>
        <strain evidence="1 2">KKP 3000</strain>
    </source>
</reference>
<evidence type="ECO:0000313" key="2">
    <source>
        <dbReference type="Proteomes" id="UP001579974"/>
    </source>
</evidence>
<dbReference type="Proteomes" id="UP001579974">
    <property type="component" value="Unassembled WGS sequence"/>
</dbReference>
<organism evidence="1 2">
    <name type="scientific">Alicyclobacillus fastidiosus</name>
    <dbReference type="NCBI Taxonomy" id="392011"/>
    <lineage>
        <taxon>Bacteria</taxon>
        <taxon>Bacillati</taxon>
        <taxon>Bacillota</taxon>
        <taxon>Bacilli</taxon>
        <taxon>Bacillales</taxon>
        <taxon>Alicyclobacillaceae</taxon>
        <taxon>Alicyclobacillus</taxon>
    </lineage>
</organism>
<accession>A0ABV5ALB1</accession>
<dbReference type="EMBL" id="JBDXSU010000032">
    <property type="protein sequence ID" value="MFB5192948.1"/>
    <property type="molecule type" value="Genomic_DNA"/>
</dbReference>
<evidence type="ECO:0000313" key="1">
    <source>
        <dbReference type="EMBL" id="MFB5192948.1"/>
    </source>
</evidence>
<name>A0ABV5ALB1_9BACL</name>
<dbReference type="RefSeq" id="WP_368781027.1">
    <property type="nucleotide sequence ID" value="NZ_CP162941.1"/>
</dbReference>
<proteinExistence type="predicted"/>
<gene>
    <name evidence="1" type="ORF">KKP3000_002542</name>
</gene>